<feature type="non-terminal residue" evidence="3">
    <location>
        <position position="1"/>
    </location>
</feature>
<gene>
    <name evidence="3" type="ORF">AFUS01_LOCUS38187</name>
</gene>
<feature type="compositionally biased region" description="Polar residues" evidence="1">
    <location>
        <begin position="1"/>
        <end position="14"/>
    </location>
</feature>
<dbReference type="InterPro" id="IPR052096">
    <property type="entry name" value="Endocannabinoid_amidase"/>
</dbReference>
<evidence type="ECO:0000313" key="3">
    <source>
        <dbReference type="EMBL" id="CAG7828245.1"/>
    </source>
</evidence>
<dbReference type="PANTHER" id="PTHR45847">
    <property type="entry name" value="FATTY ACID AMIDE HYDROLASE"/>
    <property type="match status" value="1"/>
</dbReference>
<dbReference type="EMBL" id="CAJVCH010546779">
    <property type="protein sequence ID" value="CAG7828245.1"/>
    <property type="molecule type" value="Genomic_DNA"/>
</dbReference>
<dbReference type="PANTHER" id="PTHR45847:SF6">
    <property type="entry name" value="FATTY ACID AMIDE HYDROLASE"/>
    <property type="match status" value="1"/>
</dbReference>
<dbReference type="Proteomes" id="UP000708208">
    <property type="component" value="Unassembled WGS sequence"/>
</dbReference>
<feature type="compositionally biased region" description="Low complexity" evidence="1">
    <location>
        <begin position="19"/>
        <end position="28"/>
    </location>
</feature>
<dbReference type="InterPro" id="IPR023631">
    <property type="entry name" value="Amidase_dom"/>
</dbReference>
<feature type="domain" description="Amidase" evidence="2">
    <location>
        <begin position="4"/>
        <end position="79"/>
    </location>
</feature>
<dbReference type="GO" id="GO:0009062">
    <property type="term" value="P:fatty acid catabolic process"/>
    <property type="evidence" value="ECO:0007669"/>
    <property type="project" value="TreeGrafter"/>
</dbReference>
<sequence length="90" mass="8824">NGSHNPIFGNTKNCRNPELSPAGSSSGSASLIGAGGSLFGTGSDFGGSLRAPAHFCGISSIKPTIGRLSDKGLQTCVPSIGLPSVPGILA</sequence>
<keyword evidence="4" id="KW-1185">Reference proteome</keyword>
<dbReference type="Pfam" id="PF01425">
    <property type="entry name" value="Amidase"/>
    <property type="match status" value="1"/>
</dbReference>
<organism evidence="3 4">
    <name type="scientific">Allacma fusca</name>
    <dbReference type="NCBI Taxonomy" id="39272"/>
    <lineage>
        <taxon>Eukaryota</taxon>
        <taxon>Metazoa</taxon>
        <taxon>Ecdysozoa</taxon>
        <taxon>Arthropoda</taxon>
        <taxon>Hexapoda</taxon>
        <taxon>Collembola</taxon>
        <taxon>Symphypleona</taxon>
        <taxon>Sminthuridae</taxon>
        <taxon>Allacma</taxon>
    </lineage>
</organism>
<dbReference type="GO" id="GO:0004040">
    <property type="term" value="F:amidase activity"/>
    <property type="evidence" value="ECO:0007669"/>
    <property type="project" value="TreeGrafter"/>
</dbReference>
<protein>
    <recommendedName>
        <fullName evidence="2">Amidase domain-containing protein</fullName>
    </recommendedName>
</protein>
<dbReference type="GO" id="GO:0017064">
    <property type="term" value="F:fatty acid amide hydrolase activity"/>
    <property type="evidence" value="ECO:0007669"/>
    <property type="project" value="TreeGrafter"/>
</dbReference>
<dbReference type="OrthoDB" id="6428749at2759"/>
<name>A0A8J2LUD8_9HEXA</name>
<proteinExistence type="predicted"/>
<feature type="region of interest" description="Disordered" evidence="1">
    <location>
        <begin position="1"/>
        <end position="28"/>
    </location>
</feature>
<evidence type="ECO:0000259" key="2">
    <source>
        <dbReference type="Pfam" id="PF01425"/>
    </source>
</evidence>
<reference evidence="3" key="1">
    <citation type="submission" date="2021-06" db="EMBL/GenBank/DDBJ databases">
        <authorList>
            <person name="Hodson N. C."/>
            <person name="Mongue J. A."/>
            <person name="Jaron S. K."/>
        </authorList>
    </citation>
    <scope>NUCLEOTIDE SEQUENCE</scope>
</reference>
<dbReference type="AlphaFoldDB" id="A0A8J2LUD8"/>
<feature type="non-terminal residue" evidence="3">
    <location>
        <position position="90"/>
    </location>
</feature>
<evidence type="ECO:0000256" key="1">
    <source>
        <dbReference type="SAM" id="MobiDB-lite"/>
    </source>
</evidence>
<accession>A0A8J2LUD8</accession>
<evidence type="ECO:0000313" key="4">
    <source>
        <dbReference type="Proteomes" id="UP000708208"/>
    </source>
</evidence>
<comment type="caution">
    <text evidence="3">The sequence shown here is derived from an EMBL/GenBank/DDBJ whole genome shotgun (WGS) entry which is preliminary data.</text>
</comment>